<protein>
    <submittedName>
        <fullName evidence="3">ADP-heptose--lipooligosaccharide heptosyltransferase II</fullName>
        <ecNumber evidence="3">2.4.1.-</ecNumber>
    </submittedName>
</protein>
<evidence type="ECO:0000313" key="3">
    <source>
        <dbReference type="EMBL" id="GAP36664.1"/>
    </source>
</evidence>
<dbReference type="EMBL" id="BBYR01000037">
    <property type="protein sequence ID" value="GAP36664.1"/>
    <property type="molecule type" value="Genomic_DNA"/>
</dbReference>
<name>A0A0K8P2B0_PISS1</name>
<evidence type="ECO:0000256" key="1">
    <source>
        <dbReference type="ARBA" id="ARBA00022676"/>
    </source>
</evidence>
<evidence type="ECO:0000313" key="4">
    <source>
        <dbReference type="Proteomes" id="UP000037660"/>
    </source>
</evidence>
<accession>A0A0K8P2B0</accession>
<keyword evidence="4" id="KW-1185">Reference proteome</keyword>
<proteinExistence type="predicted"/>
<dbReference type="GO" id="GO:0005829">
    <property type="term" value="C:cytosol"/>
    <property type="evidence" value="ECO:0007669"/>
    <property type="project" value="TreeGrafter"/>
</dbReference>
<dbReference type="EC" id="2.4.1.-" evidence="3"/>
<dbReference type="SUPFAM" id="SSF53756">
    <property type="entry name" value="UDP-Glycosyltransferase/glycogen phosphorylase"/>
    <property type="match status" value="1"/>
</dbReference>
<dbReference type="OrthoDB" id="9781892at2"/>
<comment type="caution">
    <text evidence="3">The sequence shown here is derived from an EMBL/GenBank/DDBJ whole genome shotgun (WGS) entry which is preliminary data.</text>
</comment>
<dbReference type="InterPro" id="IPR002201">
    <property type="entry name" value="Glyco_trans_9"/>
</dbReference>
<dbReference type="RefSeq" id="WP_054020639.1">
    <property type="nucleotide sequence ID" value="NZ_BBYR01000037.1"/>
</dbReference>
<sequence>MQRILVIVTRQLGDVLLTTPLIRAARQRWPQARLEVLGFAGTLGLLRGNPDIDALIEAPSGGWRRAWPAVRRLWRRYDLALVAQPSDRAHLYGWVAAPRRAGLVTWHRDKSWWQRRLLAHAVEVPASRSHVVLEKLALLDPWSDTPVGAPRSPAAGAPPERPAPVGAGEPAVAVVPPPAAPLPAEVDAALSRWPVAPVVLQVPSLVAYKQWPLAHCAALVRGLAADGRPVVLTGSGSAADRQRVAEVREAARGNPPGEVLDVAGQLDLNQVAALLARAALYIGPDTSITHLAAAVGVPTIALYGPVDPRIFGPWPAGHPARQPWLPRSDDGLQQRPGVWLLQGTQSCVPCNGAGCEGHDASRSDCLQSIGPERVLALARTLLRTPAGR</sequence>
<dbReference type="CDD" id="cd03789">
    <property type="entry name" value="GT9_LPS_heptosyltransferase"/>
    <property type="match status" value="1"/>
</dbReference>
<dbReference type="InterPro" id="IPR051199">
    <property type="entry name" value="LPS_LOS_Heptosyltrfase"/>
</dbReference>
<dbReference type="Pfam" id="PF01075">
    <property type="entry name" value="Glyco_transf_9"/>
    <property type="match status" value="1"/>
</dbReference>
<dbReference type="Gene3D" id="3.40.50.2000">
    <property type="entry name" value="Glycogen Phosphorylase B"/>
    <property type="match status" value="2"/>
</dbReference>
<dbReference type="PANTHER" id="PTHR30160">
    <property type="entry name" value="TETRAACYLDISACCHARIDE 4'-KINASE-RELATED"/>
    <property type="match status" value="1"/>
</dbReference>
<evidence type="ECO:0000256" key="2">
    <source>
        <dbReference type="ARBA" id="ARBA00022679"/>
    </source>
</evidence>
<keyword evidence="2 3" id="KW-0808">Transferase</keyword>
<keyword evidence="1 3" id="KW-0328">Glycosyltransferase</keyword>
<organism evidence="3 4">
    <name type="scientific">Piscinibacter sakaiensis</name>
    <name type="common">Ideonella sakaiensis</name>
    <dbReference type="NCBI Taxonomy" id="1547922"/>
    <lineage>
        <taxon>Bacteria</taxon>
        <taxon>Pseudomonadati</taxon>
        <taxon>Pseudomonadota</taxon>
        <taxon>Betaproteobacteria</taxon>
        <taxon>Burkholderiales</taxon>
        <taxon>Sphaerotilaceae</taxon>
        <taxon>Piscinibacter</taxon>
    </lineage>
</organism>
<gene>
    <name evidence="3" type="ORF">ISF6_2504</name>
</gene>
<dbReference type="GO" id="GO:0008713">
    <property type="term" value="F:ADP-heptose-lipopolysaccharide heptosyltransferase activity"/>
    <property type="evidence" value="ECO:0007669"/>
    <property type="project" value="TreeGrafter"/>
</dbReference>
<dbReference type="GO" id="GO:0009244">
    <property type="term" value="P:lipopolysaccharide core region biosynthetic process"/>
    <property type="evidence" value="ECO:0007669"/>
    <property type="project" value="TreeGrafter"/>
</dbReference>
<reference evidence="4" key="1">
    <citation type="submission" date="2015-07" db="EMBL/GenBank/DDBJ databases">
        <title>Discovery of a poly(ethylene terephthalate assimilation.</title>
        <authorList>
            <person name="Yoshida S."/>
            <person name="Hiraga K."/>
            <person name="Takehana T."/>
            <person name="Taniguchi I."/>
            <person name="Yamaji H."/>
            <person name="Maeda Y."/>
            <person name="Toyohara K."/>
            <person name="Miyamoto K."/>
            <person name="Kimura Y."/>
            <person name="Oda K."/>
        </authorList>
    </citation>
    <scope>NUCLEOTIDE SEQUENCE [LARGE SCALE GENOMIC DNA]</scope>
    <source>
        <strain evidence="4">NBRC 110686 / TISTR 2288 / 201-F6</strain>
    </source>
</reference>
<dbReference type="Proteomes" id="UP000037660">
    <property type="component" value="Unassembled WGS sequence"/>
</dbReference>
<dbReference type="STRING" id="1547922.ISF6_2504"/>
<reference evidence="3 4" key="2">
    <citation type="journal article" date="2016" name="Science">
        <title>A bacterium that degrades and assimilates poly(ethylene terephthalate).</title>
        <authorList>
            <person name="Yoshida S."/>
            <person name="Hiraga K."/>
            <person name="Takehana T."/>
            <person name="Taniguchi I."/>
            <person name="Yamaji H."/>
            <person name="Maeda Y."/>
            <person name="Toyohara K."/>
            <person name="Miyamoto K."/>
            <person name="Kimura Y."/>
            <person name="Oda K."/>
        </authorList>
    </citation>
    <scope>NUCLEOTIDE SEQUENCE [LARGE SCALE GENOMIC DNA]</scope>
    <source>
        <strain evidence="4">NBRC 110686 / TISTR 2288 / 201-F6</strain>
    </source>
</reference>
<dbReference type="PANTHER" id="PTHR30160:SF1">
    <property type="entry name" value="LIPOPOLYSACCHARIDE 1,2-N-ACETYLGLUCOSAMINETRANSFERASE-RELATED"/>
    <property type="match status" value="1"/>
</dbReference>
<dbReference type="AlphaFoldDB" id="A0A0K8P2B0"/>